<keyword evidence="2" id="KW-1185">Reference proteome</keyword>
<proteinExistence type="predicted"/>
<protein>
    <submittedName>
        <fullName evidence="1">Uncharacterized protein</fullName>
    </submittedName>
</protein>
<dbReference type="Proteomes" id="UP001482620">
    <property type="component" value="Unassembled WGS sequence"/>
</dbReference>
<comment type="caution">
    <text evidence="1">The sequence shown here is derived from an EMBL/GenBank/DDBJ whole genome shotgun (WGS) entry which is preliminary data.</text>
</comment>
<evidence type="ECO:0000313" key="2">
    <source>
        <dbReference type="Proteomes" id="UP001482620"/>
    </source>
</evidence>
<sequence length="73" mass="8692">MLMLWAGRISCSVRLTAHLKKPLTEDTLLLYNSLMKRMLRVLHDVLHFMKNPSLHNDLQRFQRSPQNRTSLLY</sequence>
<dbReference type="EMBL" id="JAHRIQ010061604">
    <property type="protein sequence ID" value="MEQ2241664.1"/>
    <property type="molecule type" value="Genomic_DNA"/>
</dbReference>
<organism evidence="1 2">
    <name type="scientific">Ilyodon furcidens</name>
    <name type="common">goldbreast splitfin</name>
    <dbReference type="NCBI Taxonomy" id="33524"/>
    <lineage>
        <taxon>Eukaryota</taxon>
        <taxon>Metazoa</taxon>
        <taxon>Chordata</taxon>
        <taxon>Craniata</taxon>
        <taxon>Vertebrata</taxon>
        <taxon>Euteleostomi</taxon>
        <taxon>Actinopterygii</taxon>
        <taxon>Neopterygii</taxon>
        <taxon>Teleostei</taxon>
        <taxon>Neoteleostei</taxon>
        <taxon>Acanthomorphata</taxon>
        <taxon>Ovalentaria</taxon>
        <taxon>Atherinomorphae</taxon>
        <taxon>Cyprinodontiformes</taxon>
        <taxon>Goodeidae</taxon>
        <taxon>Ilyodon</taxon>
    </lineage>
</organism>
<gene>
    <name evidence="1" type="ORF">ILYODFUR_027668</name>
</gene>
<reference evidence="1 2" key="1">
    <citation type="submission" date="2021-06" db="EMBL/GenBank/DDBJ databases">
        <authorList>
            <person name="Palmer J.M."/>
        </authorList>
    </citation>
    <scope>NUCLEOTIDE SEQUENCE [LARGE SCALE GENOMIC DNA]</scope>
    <source>
        <strain evidence="2">if_2019</strain>
        <tissue evidence="1">Muscle</tissue>
    </source>
</reference>
<accession>A0ABV0UA60</accession>
<name>A0ABV0UA60_9TELE</name>
<evidence type="ECO:0000313" key="1">
    <source>
        <dbReference type="EMBL" id="MEQ2241664.1"/>
    </source>
</evidence>